<evidence type="ECO:0000256" key="4">
    <source>
        <dbReference type="ARBA" id="ARBA00022989"/>
    </source>
</evidence>
<comment type="caution">
    <text evidence="8">The sequence shown here is derived from an EMBL/GenBank/DDBJ whole genome shotgun (WGS) entry which is preliminary data.</text>
</comment>
<feature type="transmembrane region" description="Helical" evidence="6">
    <location>
        <begin position="178"/>
        <end position="204"/>
    </location>
</feature>
<dbReference type="PANTHER" id="PTHR30177:SF4">
    <property type="entry name" value="OSMOPROTECTANT IMPORT PERMEASE PROTEIN OSMW"/>
    <property type="match status" value="1"/>
</dbReference>
<dbReference type="InterPro" id="IPR000515">
    <property type="entry name" value="MetI-like"/>
</dbReference>
<keyword evidence="9" id="KW-1185">Reference proteome</keyword>
<comment type="subcellular location">
    <subcellularLocation>
        <location evidence="6">Cell membrane</location>
        <topology evidence="6">Multi-pass membrane protein</topology>
    </subcellularLocation>
    <subcellularLocation>
        <location evidence="1">Membrane</location>
        <topology evidence="1">Multi-pass membrane protein</topology>
    </subcellularLocation>
</comment>
<dbReference type="PANTHER" id="PTHR30177">
    <property type="entry name" value="GLYCINE BETAINE/L-PROLINE TRANSPORT SYSTEM PERMEASE PROTEIN PROW"/>
    <property type="match status" value="1"/>
</dbReference>
<dbReference type="InterPro" id="IPR051204">
    <property type="entry name" value="ABC_transp_perm/SBD"/>
</dbReference>
<evidence type="ECO:0000259" key="7">
    <source>
        <dbReference type="PROSITE" id="PS50928"/>
    </source>
</evidence>
<keyword evidence="4 6" id="KW-1133">Transmembrane helix</keyword>
<dbReference type="CDD" id="cd06261">
    <property type="entry name" value="TM_PBP2"/>
    <property type="match status" value="1"/>
</dbReference>
<keyword evidence="3 6" id="KW-0812">Transmembrane</keyword>
<feature type="domain" description="ABC transmembrane type-1" evidence="7">
    <location>
        <begin position="18"/>
        <end position="205"/>
    </location>
</feature>
<feature type="transmembrane region" description="Helical" evidence="6">
    <location>
        <begin position="132"/>
        <end position="158"/>
    </location>
</feature>
<name>A0ABP9PFK4_9PSEU</name>
<dbReference type="PROSITE" id="PS50928">
    <property type="entry name" value="ABC_TM1"/>
    <property type="match status" value="1"/>
</dbReference>
<evidence type="ECO:0000256" key="1">
    <source>
        <dbReference type="ARBA" id="ARBA00004141"/>
    </source>
</evidence>
<feature type="transmembrane region" description="Helical" evidence="6">
    <location>
        <begin position="79"/>
        <end position="96"/>
    </location>
</feature>
<organism evidence="8 9">
    <name type="scientific">Pseudonocardia eucalypti</name>
    <dbReference type="NCBI Taxonomy" id="648755"/>
    <lineage>
        <taxon>Bacteria</taxon>
        <taxon>Bacillati</taxon>
        <taxon>Actinomycetota</taxon>
        <taxon>Actinomycetes</taxon>
        <taxon>Pseudonocardiales</taxon>
        <taxon>Pseudonocardiaceae</taxon>
        <taxon>Pseudonocardia</taxon>
    </lineage>
</organism>
<evidence type="ECO:0000313" key="9">
    <source>
        <dbReference type="Proteomes" id="UP001428817"/>
    </source>
</evidence>
<dbReference type="EMBL" id="BAABJP010000001">
    <property type="protein sequence ID" value="GAA5144299.1"/>
    <property type="molecule type" value="Genomic_DNA"/>
</dbReference>
<accession>A0ABP9PFK4</accession>
<dbReference type="SUPFAM" id="SSF161098">
    <property type="entry name" value="MetI-like"/>
    <property type="match status" value="1"/>
</dbReference>
<dbReference type="Pfam" id="PF00528">
    <property type="entry name" value="BPD_transp_1"/>
    <property type="match status" value="1"/>
</dbReference>
<sequence>MGFAEYVAGNWPELLAATLEHAVLVLVSLALATAICIPLAVVTYRTDLPRGVVLAAAGVFLTIPSYALFGLLIAPLGLGATPAVVALTLYAMLPILRNAIVGLRNVNPAVSESAIGMGMDANLRLRRVDLPLAWPVIVTGMRVSAQLLLGIAAIAATVGGPGLGRLILTGLDVAGTPFAIYLTLEGILGIIVLALLFDLAFVLLSRLTTSRGLR</sequence>
<comment type="similarity">
    <text evidence="6">Belongs to the binding-protein-dependent transport system permease family.</text>
</comment>
<dbReference type="Gene3D" id="1.10.3720.10">
    <property type="entry name" value="MetI-like"/>
    <property type="match status" value="1"/>
</dbReference>
<keyword evidence="2 6" id="KW-0813">Transport</keyword>
<keyword evidence="5 6" id="KW-0472">Membrane</keyword>
<dbReference type="RefSeq" id="WP_185058356.1">
    <property type="nucleotide sequence ID" value="NZ_BAABJP010000001.1"/>
</dbReference>
<evidence type="ECO:0000256" key="2">
    <source>
        <dbReference type="ARBA" id="ARBA00022448"/>
    </source>
</evidence>
<evidence type="ECO:0000256" key="5">
    <source>
        <dbReference type="ARBA" id="ARBA00023136"/>
    </source>
</evidence>
<feature type="transmembrane region" description="Helical" evidence="6">
    <location>
        <begin position="51"/>
        <end position="73"/>
    </location>
</feature>
<protein>
    <submittedName>
        <fullName evidence="8">ABC transporter permease</fullName>
    </submittedName>
</protein>
<evidence type="ECO:0000256" key="6">
    <source>
        <dbReference type="RuleBase" id="RU363032"/>
    </source>
</evidence>
<proteinExistence type="inferred from homology"/>
<gene>
    <name evidence="8" type="ORF">GCM10023321_00320</name>
</gene>
<dbReference type="Proteomes" id="UP001428817">
    <property type="component" value="Unassembled WGS sequence"/>
</dbReference>
<feature type="transmembrane region" description="Helical" evidence="6">
    <location>
        <begin position="22"/>
        <end position="44"/>
    </location>
</feature>
<evidence type="ECO:0000313" key="8">
    <source>
        <dbReference type="EMBL" id="GAA5144299.1"/>
    </source>
</evidence>
<reference evidence="9" key="1">
    <citation type="journal article" date="2019" name="Int. J. Syst. Evol. Microbiol.">
        <title>The Global Catalogue of Microorganisms (GCM) 10K type strain sequencing project: providing services to taxonomists for standard genome sequencing and annotation.</title>
        <authorList>
            <consortium name="The Broad Institute Genomics Platform"/>
            <consortium name="The Broad Institute Genome Sequencing Center for Infectious Disease"/>
            <person name="Wu L."/>
            <person name="Ma J."/>
        </authorList>
    </citation>
    <scope>NUCLEOTIDE SEQUENCE [LARGE SCALE GENOMIC DNA]</scope>
    <source>
        <strain evidence="9">JCM 18303</strain>
    </source>
</reference>
<dbReference type="InterPro" id="IPR035906">
    <property type="entry name" value="MetI-like_sf"/>
</dbReference>
<evidence type="ECO:0000256" key="3">
    <source>
        <dbReference type="ARBA" id="ARBA00022692"/>
    </source>
</evidence>